<sequence>MVPVVVGPLLEGIEVGIVNLRPVGPARFAIAAGAVALDVAQVLGERLRAGVRAWSMTVVP</sequence>
<dbReference type="Proteomes" id="UP000192132">
    <property type="component" value="Unassembled WGS sequence"/>
</dbReference>
<protein>
    <submittedName>
        <fullName evidence="1">Uncharacterized protein</fullName>
    </submittedName>
</protein>
<evidence type="ECO:0000313" key="2">
    <source>
        <dbReference type="Proteomes" id="UP000192132"/>
    </source>
</evidence>
<keyword evidence="2" id="KW-1185">Reference proteome</keyword>
<evidence type="ECO:0000313" key="1">
    <source>
        <dbReference type="EMBL" id="ONG41436.1"/>
    </source>
</evidence>
<dbReference type="EMBL" id="MLCN01000009">
    <property type="protein sequence ID" value="ONG41436.1"/>
    <property type="molecule type" value="Genomic_DNA"/>
</dbReference>
<gene>
    <name evidence="1" type="ORF">BKE30_04585</name>
</gene>
<name>A0A1S8CW71_9GAMM</name>
<organism evidence="1 2">
    <name type="scientific">Alkanindiges hydrocarboniclasticus</name>
    <dbReference type="NCBI Taxonomy" id="1907941"/>
    <lineage>
        <taxon>Bacteria</taxon>
        <taxon>Pseudomonadati</taxon>
        <taxon>Pseudomonadota</taxon>
        <taxon>Gammaproteobacteria</taxon>
        <taxon>Moraxellales</taxon>
        <taxon>Moraxellaceae</taxon>
        <taxon>Alkanindiges</taxon>
    </lineage>
</organism>
<accession>A0A1S8CW71</accession>
<comment type="caution">
    <text evidence="1">The sequence shown here is derived from an EMBL/GenBank/DDBJ whole genome shotgun (WGS) entry which is preliminary data.</text>
</comment>
<proteinExistence type="predicted"/>
<dbReference type="AlphaFoldDB" id="A0A1S8CW71"/>
<reference evidence="1 2" key="1">
    <citation type="submission" date="2016-10" db="EMBL/GenBank/DDBJ databases">
        <title>Draft Genome sequence of Alkanindiges sp. strain H1.</title>
        <authorList>
            <person name="Subhash Y."/>
            <person name="Lee S."/>
        </authorList>
    </citation>
    <scope>NUCLEOTIDE SEQUENCE [LARGE SCALE GENOMIC DNA]</scope>
    <source>
        <strain evidence="1 2">H1</strain>
    </source>
</reference>